<dbReference type="RefSeq" id="WP_110984097.1">
    <property type="nucleotide sequence ID" value="NZ_CAWNWM010000001.1"/>
</dbReference>
<evidence type="ECO:0000256" key="12">
    <source>
        <dbReference type="ARBA" id="ARBA00023004"/>
    </source>
</evidence>
<dbReference type="Pfam" id="PF03460">
    <property type="entry name" value="NIR_SIR_ferr"/>
    <property type="match status" value="2"/>
</dbReference>
<dbReference type="SUPFAM" id="SSF55124">
    <property type="entry name" value="Nitrite/Sulfite reductase N-terminal domain-like"/>
    <property type="match status" value="2"/>
</dbReference>
<evidence type="ECO:0000256" key="2">
    <source>
        <dbReference type="ARBA" id="ARBA00001966"/>
    </source>
</evidence>
<keyword evidence="11 18" id="KW-0560">Oxidoreductase</keyword>
<comment type="subunit">
    <text evidence="5">Monomer.</text>
</comment>
<protein>
    <recommendedName>
        <fullName evidence="15">Sulfite reductase [ferredoxin]</fullName>
        <ecNumber evidence="6">1.8.7.1</ecNumber>
    </recommendedName>
</protein>
<comment type="similarity">
    <text evidence="4">Belongs to the nitrite and sulfite reductase 4Fe-4S domain family.</text>
</comment>
<comment type="catalytic activity">
    <reaction evidence="14">
        <text>hydrogen sulfide + 6 oxidized [2Fe-2S]-[ferredoxin] + 3 H2O = sulfite + 6 reduced [2Fe-2S]-[ferredoxin] + 7 H(+)</text>
        <dbReference type="Rhea" id="RHEA:23132"/>
        <dbReference type="Rhea" id="RHEA-COMP:10000"/>
        <dbReference type="Rhea" id="RHEA-COMP:10001"/>
        <dbReference type="ChEBI" id="CHEBI:15377"/>
        <dbReference type="ChEBI" id="CHEBI:15378"/>
        <dbReference type="ChEBI" id="CHEBI:17359"/>
        <dbReference type="ChEBI" id="CHEBI:29919"/>
        <dbReference type="ChEBI" id="CHEBI:33737"/>
        <dbReference type="ChEBI" id="CHEBI:33738"/>
        <dbReference type="EC" id="1.8.7.1"/>
    </reaction>
</comment>
<evidence type="ECO:0000256" key="15">
    <source>
        <dbReference type="ARBA" id="ARBA00067673"/>
    </source>
</evidence>
<dbReference type="PROSITE" id="PS00365">
    <property type="entry name" value="NIR_SIR"/>
    <property type="match status" value="1"/>
</dbReference>
<evidence type="ECO:0000259" key="16">
    <source>
        <dbReference type="Pfam" id="PF01077"/>
    </source>
</evidence>
<evidence type="ECO:0000256" key="5">
    <source>
        <dbReference type="ARBA" id="ARBA00011245"/>
    </source>
</evidence>
<organism evidence="18 19">
    <name type="scientific">Acaryochloris thomasi RCC1774</name>
    <dbReference type="NCBI Taxonomy" id="1764569"/>
    <lineage>
        <taxon>Bacteria</taxon>
        <taxon>Bacillati</taxon>
        <taxon>Cyanobacteriota</taxon>
        <taxon>Cyanophyceae</taxon>
        <taxon>Acaryochloridales</taxon>
        <taxon>Acaryochloridaceae</taxon>
        <taxon>Acaryochloris</taxon>
        <taxon>Acaryochloris thomasi</taxon>
    </lineage>
</organism>
<evidence type="ECO:0000256" key="3">
    <source>
        <dbReference type="ARBA" id="ARBA00003247"/>
    </source>
</evidence>
<dbReference type="PANTHER" id="PTHR11493">
    <property type="entry name" value="SULFITE REDUCTASE [NADPH] SUBUNIT BETA-RELATED"/>
    <property type="match status" value="1"/>
</dbReference>
<evidence type="ECO:0000259" key="17">
    <source>
        <dbReference type="Pfam" id="PF03460"/>
    </source>
</evidence>
<dbReference type="InterPro" id="IPR011787">
    <property type="entry name" value="SiR_ferredoxin-dep"/>
</dbReference>
<evidence type="ECO:0000256" key="6">
    <source>
        <dbReference type="ARBA" id="ARBA00012353"/>
    </source>
</evidence>
<dbReference type="GO" id="GO:0050311">
    <property type="term" value="F:sulfite reductase (ferredoxin) activity"/>
    <property type="evidence" value="ECO:0007669"/>
    <property type="project" value="UniProtKB-EC"/>
</dbReference>
<evidence type="ECO:0000256" key="1">
    <source>
        <dbReference type="ARBA" id="ARBA00001929"/>
    </source>
</evidence>
<comment type="cofactor">
    <cofactor evidence="2">
        <name>[4Fe-4S] cluster</name>
        <dbReference type="ChEBI" id="CHEBI:49883"/>
    </cofactor>
</comment>
<evidence type="ECO:0000256" key="10">
    <source>
        <dbReference type="ARBA" id="ARBA00022784"/>
    </source>
</evidence>
<comment type="cofactor">
    <cofactor evidence="1">
        <name>siroheme</name>
        <dbReference type="ChEBI" id="CHEBI:60052"/>
    </cofactor>
</comment>
<feature type="domain" description="Nitrite/Sulfite reductase ferredoxin-like" evidence="17">
    <location>
        <begin position="67"/>
        <end position="129"/>
    </location>
</feature>
<evidence type="ECO:0000256" key="11">
    <source>
        <dbReference type="ARBA" id="ARBA00023002"/>
    </source>
</evidence>
<dbReference type="OrthoDB" id="9803707at2"/>
<dbReference type="NCBIfam" id="NF010029">
    <property type="entry name" value="PRK13504.1"/>
    <property type="match status" value="1"/>
</dbReference>
<dbReference type="GO" id="GO:0009337">
    <property type="term" value="C:sulfite reductase complex (NADPH)"/>
    <property type="evidence" value="ECO:0007669"/>
    <property type="project" value="TreeGrafter"/>
</dbReference>
<dbReference type="Pfam" id="PF01077">
    <property type="entry name" value="NIR_SIR"/>
    <property type="match status" value="2"/>
</dbReference>
<keyword evidence="13" id="KW-0411">Iron-sulfur</keyword>
<dbReference type="Proteomes" id="UP000248857">
    <property type="component" value="Unassembled WGS sequence"/>
</dbReference>
<comment type="caution">
    <text evidence="18">The sequence shown here is derived from an EMBL/GenBank/DDBJ whole genome shotgun (WGS) entry which is preliminary data.</text>
</comment>
<dbReference type="InterPro" id="IPR045854">
    <property type="entry name" value="NO2/SO3_Rdtase_4Fe4S_sf"/>
</dbReference>
<reference evidence="18 19" key="1">
    <citation type="journal article" date="2018" name="Sci. Rep.">
        <title>A novel species of the marine cyanobacterium Acaryochloris with a unique pigment content and lifestyle.</title>
        <authorList>
            <person name="Partensky F."/>
            <person name="Six C."/>
            <person name="Ratin M."/>
            <person name="Garczarek L."/>
            <person name="Vaulot D."/>
            <person name="Probert I."/>
            <person name="Calteau A."/>
            <person name="Gourvil P."/>
            <person name="Marie D."/>
            <person name="Grebert T."/>
            <person name="Bouchier C."/>
            <person name="Le Panse S."/>
            <person name="Gachenot M."/>
            <person name="Rodriguez F."/>
            <person name="Garrido J.L."/>
        </authorList>
    </citation>
    <scope>NUCLEOTIDE SEQUENCE [LARGE SCALE GENOMIC DNA]</scope>
    <source>
        <strain evidence="18 19">RCC1774</strain>
    </source>
</reference>
<evidence type="ECO:0000256" key="8">
    <source>
        <dbReference type="ARBA" id="ARBA00022617"/>
    </source>
</evidence>
<evidence type="ECO:0000256" key="9">
    <source>
        <dbReference type="ARBA" id="ARBA00022723"/>
    </source>
</evidence>
<proteinExistence type="inferred from homology"/>
<dbReference type="SUPFAM" id="SSF56014">
    <property type="entry name" value="Nitrite and sulphite reductase 4Fe-4S domain-like"/>
    <property type="match status" value="2"/>
</dbReference>
<keyword evidence="8" id="KW-0349">Heme</keyword>
<dbReference type="GO" id="GO:0020037">
    <property type="term" value="F:heme binding"/>
    <property type="evidence" value="ECO:0007669"/>
    <property type="project" value="InterPro"/>
</dbReference>
<keyword evidence="9" id="KW-0479">Metal-binding</keyword>
<dbReference type="InterPro" id="IPR036136">
    <property type="entry name" value="Nit/Sulf_reduc_fer-like_dom_sf"/>
</dbReference>
<dbReference type="GO" id="GO:0051539">
    <property type="term" value="F:4 iron, 4 sulfur cluster binding"/>
    <property type="evidence" value="ECO:0007669"/>
    <property type="project" value="UniProtKB-KW"/>
</dbReference>
<keyword evidence="12" id="KW-0408">Iron</keyword>
<dbReference type="NCBIfam" id="TIGR02042">
    <property type="entry name" value="sir"/>
    <property type="match status" value="1"/>
</dbReference>
<accession>A0A2W1JNZ8</accession>
<keyword evidence="19" id="KW-1185">Reference proteome</keyword>
<gene>
    <name evidence="18" type="primary">sir_1</name>
    <name evidence="18" type="ORF">C1752_00106</name>
</gene>
<dbReference type="AlphaFoldDB" id="A0A2W1JNZ8"/>
<evidence type="ECO:0000256" key="7">
    <source>
        <dbReference type="ARBA" id="ARBA00022485"/>
    </source>
</evidence>
<dbReference type="PANTHER" id="PTHR11493:SF47">
    <property type="entry name" value="SULFITE REDUCTASE [NADPH] SUBUNIT BETA"/>
    <property type="match status" value="1"/>
</dbReference>
<evidence type="ECO:0000256" key="14">
    <source>
        <dbReference type="ARBA" id="ARBA00049518"/>
    </source>
</evidence>
<dbReference type="EMBL" id="PQWO01000001">
    <property type="protein sequence ID" value="PZD75019.1"/>
    <property type="molecule type" value="Genomic_DNA"/>
</dbReference>
<dbReference type="EC" id="1.8.7.1" evidence="6"/>
<dbReference type="FunFam" id="3.30.413.10:FF:000008">
    <property type="entry name" value="Sulfite reductase [ferredoxin], chloroplastic"/>
    <property type="match status" value="1"/>
</dbReference>
<feature type="domain" description="Nitrite/Sulfite reductase ferredoxin-like" evidence="17">
    <location>
        <begin position="364"/>
        <end position="432"/>
    </location>
</feature>
<dbReference type="FunFam" id="3.30.413.10:FF:000014">
    <property type="entry name" value="Sulfite reductase [ferredoxin], chloroplastic"/>
    <property type="match status" value="1"/>
</dbReference>
<comment type="function">
    <text evidence="3">Catalyzes the reduction of sulfite to sulfide, a step in the biosynthesis of sulfur-containing amino acids and cofactors.</text>
</comment>
<dbReference type="Gene3D" id="3.30.413.10">
    <property type="entry name" value="Sulfite Reductase Hemoprotein, domain 1"/>
    <property type="match status" value="2"/>
</dbReference>
<dbReference type="InterPro" id="IPR005117">
    <property type="entry name" value="NiRdtase/SiRdtase_haem-b_fer"/>
</dbReference>
<dbReference type="GO" id="GO:0000103">
    <property type="term" value="P:sulfate assimilation"/>
    <property type="evidence" value="ECO:0007669"/>
    <property type="project" value="TreeGrafter"/>
</dbReference>
<dbReference type="InterPro" id="IPR045169">
    <property type="entry name" value="NO2/SO3_Rdtase_4Fe4S_prot"/>
</dbReference>
<dbReference type="PRINTS" id="PR00397">
    <property type="entry name" value="SIROHAEM"/>
</dbReference>
<name>A0A2W1JNZ8_9CYAN</name>
<evidence type="ECO:0000256" key="4">
    <source>
        <dbReference type="ARBA" id="ARBA00010429"/>
    </source>
</evidence>
<dbReference type="InterPro" id="IPR006067">
    <property type="entry name" value="NO2/SO3_Rdtase_4Fe4S_dom"/>
</dbReference>
<evidence type="ECO:0000313" key="18">
    <source>
        <dbReference type="EMBL" id="PZD75019.1"/>
    </source>
</evidence>
<keyword evidence="10" id="KW-0883">Thioether bond</keyword>
<evidence type="ECO:0000313" key="19">
    <source>
        <dbReference type="Proteomes" id="UP000248857"/>
    </source>
</evidence>
<keyword evidence="7" id="KW-0004">4Fe-4S</keyword>
<dbReference type="GO" id="GO:0016002">
    <property type="term" value="F:sulfite reductase activity"/>
    <property type="evidence" value="ECO:0007669"/>
    <property type="project" value="TreeGrafter"/>
</dbReference>
<evidence type="ECO:0000256" key="13">
    <source>
        <dbReference type="ARBA" id="ARBA00023014"/>
    </source>
</evidence>
<sequence>MVNAPSAPSIAKPSKLEKIKENSQFLRAPLVQELQTPTSFLPEDAIQILKFHGSYQQDNRDNRVRGQEKDYQFMLRTRCPGGFIPPELYLTLDHLSETYGNQTLRATTRQAFQMHGILKKNLKAVMAGIIKSMGSTLGACGDLNRNVMAPPVPYTNRPDYAYAQDYANRIADLLTPQTGAYYEIWLDGEKVVSGEEHPEVKAARQRNSHNTNIKGTEEPIYGEHYMPRKFKIAVTVPEDNSIDLYTQDLGLVVITNDQDELEGFNVLVGGGMGRTHNKEETFARISDPLGFVAKDDIYDLVKAVVATQRDYGDRHQRRHARMKYLVNDWGIEKFKGVVEQYFGKSLEAFRSLPDFKYEDYLGWHEQGDGQLFFGLSMVNGRVYDQGDLRLKTALRMLVKTYQLPIRMTANQNLILYNIQPGQRSEIQQLLQSHGVQMAEEIEPLVRYAMACPAMPTCGLAITESERVIPSIVDRLRALLNRLGLEQEHFVIRMTGCPNGCARPYMAEVGFVGIKPETYQLWLGGCPHQTRLARVYQELMPIQELEATLEPLLVYFKQSRSGKSESFGDFCDRISFESLRQFAQTYDPSAVSKTRVRHRVNLRPEVYSRLKDKAQAEGQTLTELASDALEAYLQSQ</sequence>
<dbReference type="GO" id="GO:0046872">
    <property type="term" value="F:metal ion binding"/>
    <property type="evidence" value="ECO:0007669"/>
    <property type="project" value="UniProtKB-KW"/>
</dbReference>
<feature type="domain" description="Nitrite/sulphite reductase 4Fe-4S" evidence="16">
    <location>
        <begin position="168"/>
        <end position="345"/>
    </location>
</feature>
<dbReference type="InterPro" id="IPR006066">
    <property type="entry name" value="NO2/SO3_Rdtase_FeS/sirohaem_BS"/>
</dbReference>
<feature type="domain" description="Nitrite/sulphite reductase 4Fe-4S" evidence="16">
    <location>
        <begin position="445"/>
        <end position="583"/>
    </location>
</feature>